<evidence type="ECO:0000313" key="2">
    <source>
        <dbReference type="Proteomes" id="UP000255355"/>
    </source>
</evidence>
<accession>A0A370GXZ4</accession>
<keyword evidence="2" id="KW-1185">Reference proteome</keyword>
<reference evidence="1 2" key="1">
    <citation type="submission" date="2018-07" db="EMBL/GenBank/DDBJ databases">
        <title>Genomic Encyclopedia of Type Strains, Phase IV (KMG-IV): sequencing the most valuable type-strain genomes for metagenomic binning, comparative biology and taxonomic classification.</title>
        <authorList>
            <person name="Goeker M."/>
        </authorList>
    </citation>
    <scope>NUCLEOTIDE SEQUENCE [LARGE SCALE GENOMIC DNA]</scope>
    <source>
        <strain evidence="1 2">DSM 44952</strain>
    </source>
</reference>
<evidence type="ECO:0000313" key="1">
    <source>
        <dbReference type="EMBL" id="RDI48471.1"/>
    </source>
</evidence>
<dbReference type="OrthoDB" id="3577809at2"/>
<dbReference type="STRING" id="1210089.GCA_001613165_04422"/>
<gene>
    <name evidence="1" type="ORF">DFR68_108304</name>
</gene>
<protein>
    <submittedName>
        <fullName evidence="1">Uncharacterized protein</fullName>
    </submittedName>
</protein>
<sequence length="113" mass="12139">MRLRFLGRTGSKSGDCPSLYATDDGAYLVIGWRTGAPQTVEIPHLLLGFTEPDTFIGAPMTDTGRGTFTLDGRPITDKDTLDQLAMQPDETAIEVPRNGRTYYGGTAAAQSLA</sequence>
<dbReference type="EMBL" id="QQAZ01000008">
    <property type="protein sequence ID" value="RDI48471.1"/>
    <property type="molecule type" value="Genomic_DNA"/>
</dbReference>
<proteinExistence type="predicted"/>
<dbReference type="AlphaFoldDB" id="A0A370GXZ4"/>
<organism evidence="1 2">
    <name type="scientific">Nocardia mexicana</name>
    <dbReference type="NCBI Taxonomy" id="279262"/>
    <lineage>
        <taxon>Bacteria</taxon>
        <taxon>Bacillati</taxon>
        <taxon>Actinomycetota</taxon>
        <taxon>Actinomycetes</taxon>
        <taxon>Mycobacteriales</taxon>
        <taxon>Nocardiaceae</taxon>
        <taxon>Nocardia</taxon>
    </lineage>
</organism>
<comment type="caution">
    <text evidence="1">The sequence shown here is derived from an EMBL/GenBank/DDBJ whole genome shotgun (WGS) entry which is preliminary data.</text>
</comment>
<name>A0A370GXZ4_9NOCA</name>
<dbReference type="Proteomes" id="UP000255355">
    <property type="component" value="Unassembled WGS sequence"/>
</dbReference>